<dbReference type="InterPro" id="IPR007523">
    <property type="entry name" value="NDUFAF3/AAMDC"/>
</dbReference>
<dbReference type="CDD" id="cd00248">
    <property type="entry name" value="Mth938-like"/>
    <property type="match status" value="1"/>
</dbReference>
<protein>
    <submittedName>
        <fullName evidence="1">Mth938-like domain-containing protein</fullName>
    </submittedName>
</protein>
<dbReference type="PANTHER" id="PTHR21192">
    <property type="entry name" value="NUCLEAR PROTEIN E3-3"/>
    <property type="match status" value="1"/>
</dbReference>
<dbReference type="Pfam" id="PF04430">
    <property type="entry name" value="DUF498"/>
    <property type="match status" value="1"/>
</dbReference>
<dbReference type="SUPFAM" id="SSF64076">
    <property type="entry name" value="MTH938-like"/>
    <property type="match status" value="1"/>
</dbReference>
<reference evidence="2" key="1">
    <citation type="journal article" date="2019" name="Int. J. Syst. Evol. Microbiol.">
        <title>The Global Catalogue of Microorganisms (GCM) 10K type strain sequencing project: providing services to taxonomists for standard genome sequencing and annotation.</title>
        <authorList>
            <consortium name="The Broad Institute Genomics Platform"/>
            <consortium name="The Broad Institute Genome Sequencing Center for Infectious Disease"/>
            <person name="Wu L."/>
            <person name="Ma J."/>
        </authorList>
    </citation>
    <scope>NUCLEOTIDE SEQUENCE [LARGE SCALE GENOMIC DNA]</scope>
    <source>
        <strain evidence="2">CCUG 55074</strain>
    </source>
</reference>
<proteinExistence type="predicted"/>
<name>A0ABW3T4W8_9CAUL</name>
<evidence type="ECO:0000313" key="1">
    <source>
        <dbReference type="EMBL" id="MFD1191807.1"/>
    </source>
</evidence>
<dbReference type="Gene3D" id="3.40.1230.10">
    <property type="entry name" value="MTH938-like"/>
    <property type="match status" value="1"/>
</dbReference>
<dbReference type="EMBL" id="JBHTLQ010000035">
    <property type="protein sequence ID" value="MFD1191807.1"/>
    <property type="molecule type" value="Genomic_DNA"/>
</dbReference>
<evidence type="ECO:0000313" key="2">
    <source>
        <dbReference type="Proteomes" id="UP001597216"/>
    </source>
</evidence>
<sequence>MARNAPMVETYGEGGFRLAGQRHEGSVLIVGDEAKVWPVRNLAEITPESLAEVFERGPREVEFVLLGVGRVNALPPKALREALAKAGIGLEFMDTPAAAQTYNLLTSEGRRLACGLIAI</sequence>
<dbReference type="PANTHER" id="PTHR21192:SF2">
    <property type="entry name" value="NADH DEHYDROGENASE [UBIQUINONE] 1 ALPHA SUBCOMPLEX ASSEMBLY FACTOR 3"/>
    <property type="match status" value="1"/>
</dbReference>
<organism evidence="1 2">
    <name type="scientific">Phenylobacterium conjunctum</name>
    <dbReference type="NCBI Taxonomy" id="1298959"/>
    <lineage>
        <taxon>Bacteria</taxon>
        <taxon>Pseudomonadati</taxon>
        <taxon>Pseudomonadota</taxon>
        <taxon>Alphaproteobacteria</taxon>
        <taxon>Caulobacterales</taxon>
        <taxon>Caulobacteraceae</taxon>
        <taxon>Phenylobacterium</taxon>
    </lineage>
</organism>
<keyword evidence="2" id="KW-1185">Reference proteome</keyword>
<gene>
    <name evidence="1" type="ORF">ACFQ27_14550</name>
</gene>
<dbReference type="Proteomes" id="UP001597216">
    <property type="component" value="Unassembled WGS sequence"/>
</dbReference>
<dbReference type="RefSeq" id="WP_374346222.1">
    <property type="nucleotide sequence ID" value="NZ_JBHTLQ010000035.1"/>
</dbReference>
<accession>A0ABW3T4W8</accession>
<comment type="caution">
    <text evidence="1">The sequence shown here is derived from an EMBL/GenBank/DDBJ whole genome shotgun (WGS) entry which is preliminary data.</text>
</comment>
<dbReference type="InterPro" id="IPR036748">
    <property type="entry name" value="MTH938-like_sf"/>
</dbReference>